<name>A0A645J136_9ZZZZ</name>
<sequence length="132" mass="15269">MADAFLDSIQELFGIIALMAPYKQQMDKTLCQLVQNNPNNALSKYTLHMENAGLIKRMYLRTLNTSTNTKFSSHVLGIRVALLLGSRKLANQDLVAQIHMFYYCCLMLVTRNKKQITYCRISERIFYAFSFQ</sequence>
<accession>A0A645J136</accession>
<reference evidence="1" key="1">
    <citation type="submission" date="2019-08" db="EMBL/GenBank/DDBJ databases">
        <authorList>
            <person name="Kucharzyk K."/>
            <person name="Murdoch R.W."/>
            <person name="Higgins S."/>
            <person name="Loffler F."/>
        </authorList>
    </citation>
    <scope>NUCLEOTIDE SEQUENCE</scope>
</reference>
<organism evidence="1">
    <name type="scientific">bioreactor metagenome</name>
    <dbReference type="NCBI Taxonomy" id="1076179"/>
    <lineage>
        <taxon>unclassified sequences</taxon>
        <taxon>metagenomes</taxon>
        <taxon>ecological metagenomes</taxon>
    </lineage>
</organism>
<dbReference type="AlphaFoldDB" id="A0A645J136"/>
<evidence type="ECO:0000313" key="1">
    <source>
        <dbReference type="EMBL" id="MPN56812.1"/>
    </source>
</evidence>
<gene>
    <name evidence="1" type="ORF">SDC9_204505</name>
</gene>
<comment type="caution">
    <text evidence="1">The sequence shown here is derived from an EMBL/GenBank/DDBJ whole genome shotgun (WGS) entry which is preliminary data.</text>
</comment>
<dbReference type="EMBL" id="VSSQ01127599">
    <property type="protein sequence ID" value="MPN56812.1"/>
    <property type="molecule type" value="Genomic_DNA"/>
</dbReference>
<protein>
    <submittedName>
        <fullName evidence="1">Uncharacterized protein</fullName>
    </submittedName>
</protein>
<proteinExistence type="predicted"/>